<dbReference type="EMBL" id="JBAMIC010000002">
    <property type="protein sequence ID" value="KAK7112978.1"/>
    <property type="molecule type" value="Genomic_DNA"/>
</dbReference>
<keyword evidence="2" id="KW-1185">Reference proteome</keyword>
<organism evidence="1 2">
    <name type="scientific">Littorina saxatilis</name>
    <dbReference type="NCBI Taxonomy" id="31220"/>
    <lineage>
        <taxon>Eukaryota</taxon>
        <taxon>Metazoa</taxon>
        <taxon>Spiralia</taxon>
        <taxon>Lophotrochozoa</taxon>
        <taxon>Mollusca</taxon>
        <taxon>Gastropoda</taxon>
        <taxon>Caenogastropoda</taxon>
        <taxon>Littorinimorpha</taxon>
        <taxon>Littorinoidea</taxon>
        <taxon>Littorinidae</taxon>
        <taxon>Littorina</taxon>
    </lineage>
</organism>
<dbReference type="AlphaFoldDB" id="A0AAN9BX36"/>
<accession>A0AAN9BX36</accession>
<reference evidence="1 2" key="1">
    <citation type="submission" date="2024-02" db="EMBL/GenBank/DDBJ databases">
        <title>Chromosome-scale genome assembly of the rough periwinkle Littorina saxatilis.</title>
        <authorList>
            <person name="De Jode A."/>
            <person name="Faria R."/>
            <person name="Formenti G."/>
            <person name="Sims Y."/>
            <person name="Smith T.P."/>
            <person name="Tracey A."/>
            <person name="Wood J.M.D."/>
            <person name="Zagrodzka Z.B."/>
            <person name="Johannesson K."/>
            <person name="Butlin R.K."/>
            <person name="Leder E.H."/>
        </authorList>
    </citation>
    <scope>NUCLEOTIDE SEQUENCE [LARGE SCALE GENOMIC DNA]</scope>
    <source>
        <strain evidence="1">Snail1</strain>
        <tissue evidence="1">Muscle</tissue>
    </source>
</reference>
<sequence>MSNMVDFYHYTSEASVDLIINSGMIRESPDGGADAMLGPGVYGTAVTPAAGKRAIANNNWAKGWQTRERGGHVDYVFKIRIPRQSVLEYNVGTRHIYLHKGAIVLGTYEWECYEV</sequence>
<proteinExistence type="predicted"/>
<evidence type="ECO:0000313" key="1">
    <source>
        <dbReference type="EMBL" id="KAK7112978.1"/>
    </source>
</evidence>
<protein>
    <submittedName>
        <fullName evidence="1">Uncharacterized protein</fullName>
    </submittedName>
</protein>
<name>A0AAN9BX36_9CAEN</name>
<gene>
    <name evidence="1" type="ORF">V1264_012348</name>
</gene>
<evidence type="ECO:0000313" key="2">
    <source>
        <dbReference type="Proteomes" id="UP001374579"/>
    </source>
</evidence>
<comment type="caution">
    <text evidence="1">The sequence shown here is derived from an EMBL/GenBank/DDBJ whole genome shotgun (WGS) entry which is preliminary data.</text>
</comment>
<dbReference type="Proteomes" id="UP001374579">
    <property type="component" value="Unassembled WGS sequence"/>
</dbReference>